<dbReference type="Pfam" id="PF01230">
    <property type="entry name" value="HIT"/>
    <property type="match status" value="1"/>
</dbReference>
<dbReference type="InterPro" id="IPR039384">
    <property type="entry name" value="HINT"/>
</dbReference>
<dbReference type="InterPro" id="IPR001310">
    <property type="entry name" value="Histidine_triad_HIT"/>
</dbReference>
<proteinExistence type="predicted"/>
<reference evidence="5" key="1">
    <citation type="submission" date="2023-08" db="EMBL/GenBank/DDBJ databases">
        <title>Genomic characterization of piscicolin 126 produced by Carnobacterium maltaromaticum CM22 strain isolated from salmon (Salmo salar).</title>
        <authorList>
            <person name="Gonzalez-Gragera E."/>
            <person name="Garcia-Lopez J.D."/>
            <person name="Teso-Perez C."/>
            <person name="Gimenez-Hernandez I."/>
            <person name="Peralta-Sanchez J.M."/>
            <person name="Valdivia E."/>
            <person name="Montalban-Lopez M."/>
            <person name="Martin-Platero A.M."/>
            <person name="Banos A."/>
            <person name="Martinez-Bueno M."/>
        </authorList>
    </citation>
    <scope>NUCLEOTIDE SEQUENCE</scope>
    <source>
        <strain evidence="5">CM22</strain>
    </source>
</reference>
<dbReference type="RefSeq" id="WP_322809576.1">
    <property type="nucleotide sequence ID" value="NZ_JAVBVO010000005.1"/>
</dbReference>
<evidence type="ECO:0000256" key="1">
    <source>
        <dbReference type="PIRSR" id="PIRSR601310-1"/>
    </source>
</evidence>
<evidence type="ECO:0000313" key="5">
    <source>
        <dbReference type="EMBL" id="MDZ5760063.1"/>
    </source>
</evidence>
<dbReference type="FunFam" id="3.30.428.10:FF:000014">
    <property type="entry name" value="Putative histidine triad (HIT) protein"/>
    <property type="match status" value="1"/>
</dbReference>
<evidence type="ECO:0000313" key="6">
    <source>
        <dbReference type="Proteomes" id="UP001290462"/>
    </source>
</evidence>
<organism evidence="5 6">
    <name type="scientific">Carnobacterium maltaromaticum</name>
    <name type="common">Carnobacterium piscicola</name>
    <dbReference type="NCBI Taxonomy" id="2751"/>
    <lineage>
        <taxon>Bacteria</taxon>
        <taxon>Bacillati</taxon>
        <taxon>Bacillota</taxon>
        <taxon>Bacilli</taxon>
        <taxon>Lactobacillales</taxon>
        <taxon>Carnobacteriaceae</taxon>
        <taxon>Carnobacterium</taxon>
    </lineage>
</organism>
<protein>
    <submittedName>
        <fullName evidence="5">HIT family protein</fullName>
    </submittedName>
</protein>
<evidence type="ECO:0000256" key="3">
    <source>
        <dbReference type="PROSITE-ProRule" id="PRU00464"/>
    </source>
</evidence>
<dbReference type="Gene3D" id="3.30.428.10">
    <property type="entry name" value="HIT-like"/>
    <property type="match status" value="1"/>
</dbReference>
<dbReference type="GO" id="GO:0009117">
    <property type="term" value="P:nucleotide metabolic process"/>
    <property type="evidence" value="ECO:0007669"/>
    <property type="project" value="TreeGrafter"/>
</dbReference>
<feature type="active site" description="Tele-AMP-histidine intermediate" evidence="1">
    <location>
        <position position="100"/>
    </location>
</feature>
<dbReference type="AlphaFoldDB" id="A0AAW9KD90"/>
<dbReference type="CDD" id="cd01277">
    <property type="entry name" value="HINT_subgroup"/>
    <property type="match status" value="1"/>
</dbReference>
<evidence type="ECO:0000256" key="2">
    <source>
        <dbReference type="PIRSR" id="PIRSR601310-3"/>
    </source>
</evidence>
<dbReference type="PROSITE" id="PS51084">
    <property type="entry name" value="HIT_2"/>
    <property type="match status" value="1"/>
</dbReference>
<dbReference type="Proteomes" id="UP001290462">
    <property type="component" value="Unassembled WGS sequence"/>
</dbReference>
<evidence type="ECO:0000259" key="4">
    <source>
        <dbReference type="PROSITE" id="PS51084"/>
    </source>
</evidence>
<dbReference type="InterPro" id="IPR036265">
    <property type="entry name" value="HIT-like_sf"/>
</dbReference>
<name>A0AAW9KD90_CARML</name>
<dbReference type="PRINTS" id="PR00332">
    <property type="entry name" value="HISTRIAD"/>
</dbReference>
<dbReference type="EMBL" id="JAVBVO010000005">
    <property type="protein sequence ID" value="MDZ5760063.1"/>
    <property type="molecule type" value="Genomic_DNA"/>
</dbReference>
<feature type="domain" description="HIT" evidence="4">
    <location>
        <begin position="5"/>
        <end position="115"/>
    </location>
</feature>
<dbReference type="PANTHER" id="PTHR46648">
    <property type="entry name" value="HIT FAMILY PROTEIN 1"/>
    <property type="match status" value="1"/>
</dbReference>
<dbReference type="GO" id="GO:0003824">
    <property type="term" value="F:catalytic activity"/>
    <property type="evidence" value="ECO:0007669"/>
    <property type="project" value="InterPro"/>
</dbReference>
<accession>A0AAW9KD90</accession>
<sequence length="142" mass="16366">MEECIFCKIINREIPSHVVYEDEDVLAFLDITQVTKGHTLLIPKFHVSDIFEYNQELAATIFSRLPKVARAIEKSDPAIKGLNIVNNNREVAYQTVFHSHVHLIPRYDTKDDFSMRFGNHMADYTPDQLSTVAQSIKNELED</sequence>
<dbReference type="InterPro" id="IPR019808">
    <property type="entry name" value="Histidine_triad_CS"/>
</dbReference>
<gene>
    <name evidence="5" type="ORF">RAK27_15615</name>
</gene>
<dbReference type="PANTHER" id="PTHR46648:SF1">
    <property type="entry name" value="ADENOSINE 5'-MONOPHOSPHORAMIDASE HNT1"/>
    <property type="match status" value="1"/>
</dbReference>
<feature type="short sequence motif" description="Histidine triad motif" evidence="2 3">
    <location>
        <begin position="98"/>
        <end position="102"/>
    </location>
</feature>
<dbReference type="PROSITE" id="PS00892">
    <property type="entry name" value="HIT_1"/>
    <property type="match status" value="1"/>
</dbReference>
<dbReference type="InterPro" id="IPR011146">
    <property type="entry name" value="HIT-like"/>
</dbReference>
<comment type="caution">
    <text evidence="5">The sequence shown here is derived from an EMBL/GenBank/DDBJ whole genome shotgun (WGS) entry which is preliminary data.</text>
</comment>
<dbReference type="SUPFAM" id="SSF54197">
    <property type="entry name" value="HIT-like"/>
    <property type="match status" value="1"/>
</dbReference>